<dbReference type="AlphaFoldDB" id="A0A6J7HQ61"/>
<gene>
    <name evidence="2" type="ORF">UFOPK3576_01595</name>
</gene>
<protein>
    <submittedName>
        <fullName evidence="2">Unannotated protein</fullName>
    </submittedName>
</protein>
<dbReference type="InterPro" id="IPR001753">
    <property type="entry name" value="Enoyl-CoA_hydra/iso"/>
</dbReference>
<organism evidence="2">
    <name type="scientific">freshwater metagenome</name>
    <dbReference type="NCBI Taxonomy" id="449393"/>
    <lineage>
        <taxon>unclassified sequences</taxon>
        <taxon>metagenomes</taxon>
        <taxon>ecological metagenomes</taxon>
    </lineage>
</organism>
<dbReference type="SUPFAM" id="SSF52096">
    <property type="entry name" value="ClpP/crotonase"/>
    <property type="match status" value="1"/>
</dbReference>
<dbReference type="Gene3D" id="3.90.226.10">
    <property type="entry name" value="2-enoyl-CoA Hydratase, Chain A, domain 1"/>
    <property type="match status" value="1"/>
</dbReference>
<dbReference type="Pfam" id="PF00378">
    <property type="entry name" value="ECH_1"/>
    <property type="match status" value="1"/>
</dbReference>
<dbReference type="PANTHER" id="PTHR43802">
    <property type="entry name" value="ENOYL-COA HYDRATASE"/>
    <property type="match status" value="1"/>
</dbReference>
<accession>A0A6J7HQ61</accession>
<evidence type="ECO:0000313" key="2">
    <source>
        <dbReference type="EMBL" id="CAB4919413.1"/>
    </source>
</evidence>
<reference evidence="2" key="1">
    <citation type="submission" date="2020-05" db="EMBL/GenBank/DDBJ databases">
        <authorList>
            <person name="Chiriac C."/>
            <person name="Salcher M."/>
            <person name="Ghai R."/>
            <person name="Kavagutti S V."/>
        </authorList>
    </citation>
    <scope>NUCLEOTIDE SEQUENCE</scope>
</reference>
<comment type="similarity">
    <text evidence="1">Belongs to the enoyl-CoA hydratase/isomerase family.</text>
</comment>
<dbReference type="EMBL" id="CAFBMO010000104">
    <property type="protein sequence ID" value="CAB4919413.1"/>
    <property type="molecule type" value="Genomic_DNA"/>
</dbReference>
<evidence type="ECO:0000256" key="1">
    <source>
        <dbReference type="ARBA" id="ARBA00005254"/>
    </source>
</evidence>
<dbReference type="PANTHER" id="PTHR43802:SF1">
    <property type="entry name" value="IP11341P-RELATED"/>
    <property type="match status" value="1"/>
</dbReference>
<dbReference type="CDD" id="cd06558">
    <property type="entry name" value="crotonase-like"/>
    <property type="match status" value="1"/>
</dbReference>
<sequence length="295" mass="32689">MERQELETVIYEKDGPIARIILNRPEAANAQSSAMVWDVENCLKDAENDYNIKVVILKANGRGFCSGHDMGPGGGPAYAEFKEAAEYGHPWAGQAKLFTWPVLHIWEFQKPTISAVHGYCVGGGTYFALLNDIVIASDDAYFQMPLPQGLGFPGGETLIEPWVTMNFHQTYEYLYLSQTIDAEEAKRIGMVNRVVPREDLDATAELIAWQIAQAPLSVLMGIKAGVKRAWETMGMRVNLQASLQMMEVTGHAGDVAAWRKENADKGYGPAPRKVAAQRAEIALEEARKRYPDLKA</sequence>
<dbReference type="InterPro" id="IPR029045">
    <property type="entry name" value="ClpP/crotonase-like_dom_sf"/>
</dbReference>
<name>A0A6J7HQ61_9ZZZZ</name>
<proteinExistence type="inferred from homology"/>